<dbReference type="EMBL" id="KL367515">
    <property type="protein sequence ID" value="KFD67446.1"/>
    <property type="molecule type" value="Genomic_DNA"/>
</dbReference>
<protein>
    <submittedName>
        <fullName evidence="1">Uncharacterized protein</fullName>
    </submittedName>
</protein>
<organism evidence="1">
    <name type="scientific">Trichuris suis</name>
    <name type="common">pig whipworm</name>
    <dbReference type="NCBI Taxonomy" id="68888"/>
    <lineage>
        <taxon>Eukaryota</taxon>
        <taxon>Metazoa</taxon>
        <taxon>Ecdysozoa</taxon>
        <taxon>Nematoda</taxon>
        <taxon>Enoplea</taxon>
        <taxon>Dorylaimia</taxon>
        <taxon>Trichinellida</taxon>
        <taxon>Trichuridae</taxon>
        <taxon>Trichuris</taxon>
    </lineage>
</organism>
<reference evidence="1" key="1">
    <citation type="journal article" date="2014" name="Nat. Genet.">
        <title>Genome and transcriptome of the porcine whipworm Trichuris suis.</title>
        <authorList>
            <person name="Jex A.R."/>
            <person name="Nejsum P."/>
            <person name="Schwarz E.M."/>
            <person name="Hu L."/>
            <person name="Young N.D."/>
            <person name="Hall R.S."/>
            <person name="Korhonen P.K."/>
            <person name="Liao S."/>
            <person name="Thamsborg S."/>
            <person name="Xia J."/>
            <person name="Xu P."/>
            <person name="Wang S."/>
            <person name="Scheerlinck J.P."/>
            <person name="Hofmann A."/>
            <person name="Sternberg P.W."/>
            <person name="Wang J."/>
            <person name="Gasser R.B."/>
        </authorList>
    </citation>
    <scope>NUCLEOTIDE SEQUENCE [LARGE SCALE GENOMIC DNA]</scope>
    <source>
        <strain evidence="1">DCEP-RM93F</strain>
    </source>
</reference>
<sequence>MLPHEGHTVKPICLGVAVDVGSIDRSFAAASMPGTPCATHSTWLPQMLPGANVERSLTKKPRSHSHRSITVRVSVNCVVRVQFCSELCCCVIVEPIPTLRNKKSMLTVNCEFVLQCVAVDVGSIDRSFAAASMPGTACATHSTSYVKEYISVFLSSVFVRIILLFGRLLFSRLPQMLPGANVQGSLTKKPRSHSHRSITVRVSVNCVVRVQFCSELCCCVIVEPIPTLRNKKSMLTKEETNSVRTAQRNLLYPYLQENRCTGVAVDVGSIDRCFAAASMPGTLCATHSTWLPQMLPGANVQRSLTKKPRSHSHRSIPVRVIVDALTQAVLTAPLQQHPCQERFAQPEYKKEETNSVRAAQRNLLYPYLQENGSTGVAVDAGSIDRSFAAASMPGTLFATQTTRLLKMFPGANVKRSPTKDPFTHSHRSIPVRYKRIVYGLLRDICFTLIYRKWLHRIREFSKWFLVRVKLLVLKVEQAKRKSLMSFALSRSENLYTDCCNCSATTNRANRLMLGEES</sequence>
<evidence type="ECO:0000313" key="1">
    <source>
        <dbReference type="EMBL" id="KFD67446.1"/>
    </source>
</evidence>
<name>A0A085NDA0_9BILA</name>
<proteinExistence type="predicted"/>
<accession>A0A085NDA0</accession>
<dbReference type="AlphaFoldDB" id="A0A085NDA0"/>
<dbReference type="Proteomes" id="UP000030758">
    <property type="component" value="Unassembled WGS sequence"/>
</dbReference>
<gene>
    <name evidence="1" type="ORF">M514_20482</name>
</gene>